<organism evidence="1 2">
    <name type="scientific">Alteromonas phage vB_AspP-H4/4</name>
    <dbReference type="NCBI Taxonomy" id="2928692"/>
    <lineage>
        <taxon>Viruses</taxon>
        <taxon>Duplodnaviria</taxon>
        <taxon>Heunggongvirae</taxon>
        <taxon>Uroviricota</taxon>
        <taxon>Caudoviricetes</taxon>
        <taxon>Autographivirales</taxon>
        <taxon>Foturvirus</taxon>
        <taxon>Foturvirus H44</taxon>
    </lineage>
</organism>
<proteinExistence type="predicted"/>
<reference evidence="2" key="1">
    <citation type="submission" date="2017-06" db="EMBL/GenBank/DDBJ databases">
        <title>Complete genome sequence of Alteromonas virus vB_AspP-H4/4.</title>
        <authorList>
            <person name="Kallies R."/>
        </authorList>
    </citation>
    <scope>NUCLEOTIDE SEQUENCE [LARGE SCALE GENOMIC DNA]</scope>
</reference>
<evidence type="ECO:0000313" key="1">
    <source>
        <dbReference type="EMBL" id="ASL24393.1"/>
    </source>
</evidence>
<evidence type="ECO:0000313" key="2">
    <source>
        <dbReference type="Proteomes" id="UP000222639"/>
    </source>
</evidence>
<name>A0A220YL45_9CAUD</name>
<protein>
    <submittedName>
        <fullName evidence="1">Uncharacterized protein</fullName>
    </submittedName>
</protein>
<gene>
    <name evidence="1" type="ORF">vBAspPH44_10</name>
</gene>
<keyword evidence="2" id="KW-1185">Reference proteome</keyword>
<sequence length="56" mass="6427">MFGKEQPEITNEKDVGDYIDELKRQGTTELNTFILEEEDELVGTSTDTSCKRENND</sequence>
<dbReference type="Proteomes" id="UP000222639">
    <property type="component" value="Segment"/>
</dbReference>
<dbReference type="EMBL" id="MF278336">
    <property type="protein sequence ID" value="ASL24393.1"/>
    <property type="molecule type" value="Genomic_DNA"/>
</dbReference>
<accession>A0A220YL45</accession>